<dbReference type="EMBL" id="JBHUDJ010000012">
    <property type="protein sequence ID" value="MFD1588430.1"/>
    <property type="molecule type" value="Genomic_DNA"/>
</dbReference>
<dbReference type="CDD" id="cd00090">
    <property type="entry name" value="HTH_ARSR"/>
    <property type="match status" value="1"/>
</dbReference>
<reference evidence="2 3" key="1">
    <citation type="journal article" date="2019" name="Int. J. Syst. Evol. Microbiol.">
        <title>The Global Catalogue of Microorganisms (GCM) 10K type strain sequencing project: providing services to taxonomists for standard genome sequencing and annotation.</title>
        <authorList>
            <consortium name="The Broad Institute Genomics Platform"/>
            <consortium name="The Broad Institute Genome Sequencing Center for Infectious Disease"/>
            <person name="Wu L."/>
            <person name="Ma J."/>
        </authorList>
    </citation>
    <scope>NUCLEOTIDE SEQUENCE [LARGE SCALE GENOMIC DNA]</scope>
    <source>
        <strain evidence="2 3">CGMCC 1.12125</strain>
    </source>
</reference>
<dbReference type="SUPFAM" id="SSF46785">
    <property type="entry name" value="Winged helix' DNA-binding domain"/>
    <property type="match status" value="1"/>
</dbReference>
<sequence>MSAHLEAPEATRSNEPMQNDGPAGAELLDLFGDEYTRRVFEAVAEQPRGGRAVAEVANVSRATAYRRLNDLRDAGLVRTEMALCEDGHHREQYEAVAESLSVSFEDGQIEAMVSVDD</sequence>
<organism evidence="2 3">
    <name type="scientific">Halorientalis brevis</name>
    <dbReference type="NCBI Taxonomy" id="1126241"/>
    <lineage>
        <taxon>Archaea</taxon>
        <taxon>Methanobacteriati</taxon>
        <taxon>Methanobacteriota</taxon>
        <taxon>Stenosarchaea group</taxon>
        <taxon>Halobacteria</taxon>
        <taxon>Halobacteriales</taxon>
        <taxon>Haloarculaceae</taxon>
        <taxon>Halorientalis</taxon>
    </lineage>
</organism>
<accession>A0ABD6CFQ0</accession>
<protein>
    <submittedName>
        <fullName evidence="2">Helix-turn-helix domain-containing protein</fullName>
    </submittedName>
</protein>
<dbReference type="Proteomes" id="UP001597119">
    <property type="component" value="Unassembled WGS sequence"/>
</dbReference>
<name>A0ABD6CFQ0_9EURY</name>
<dbReference type="Pfam" id="PF12840">
    <property type="entry name" value="HTH_20"/>
    <property type="match status" value="1"/>
</dbReference>
<evidence type="ECO:0000256" key="1">
    <source>
        <dbReference type="SAM" id="MobiDB-lite"/>
    </source>
</evidence>
<dbReference type="RefSeq" id="WP_247382114.1">
    <property type="nucleotide sequence ID" value="NZ_JALLGV010000014.1"/>
</dbReference>
<dbReference type="AlphaFoldDB" id="A0ABD6CFQ0"/>
<dbReference type="Gene3D" id="1.10.10.10">
    <property type="entry name" value="Winged helix-like DNA-binding domain superfamily/Winged helix DNA-binding domain"/>
    <property type="match status" value="1"/>
</dbReference>
<proteinExistence type="predicted"/>
<dbReference type="InterPro" id="IPR036390">
    <property type="entry name" value="WH_DNA-bd_sf"/>
</dbReference>
<dbReference type="InterPro" id="IPR011991">
    <property type="entry name" value="ArsR-like_HTH"/>
</dbReference>
<evidence type="ECO:0000313" key="3">
    <source>
        <dbReference type="Proteomes" id="UP001597119"/>
    </source>
</evidence>
<feature type="region of interest" description="Disordered" evidence="1">
    <location>
        <begin position="1"/>
        <end position="25"/>
    </location>
</feature>
<gene>
    <name evidence="2" type="ORF">ACFR9U_15715</name>
</gene>
<dbReference type="InterPro" id="IPR036388">
    <property type="entry name" value="WH-like_DNA-bd_sf"/>
</dbReference>
<comment type="caution">
    <text evidence="2">The sequence shown here is derived from an EMBL/GenBank/DDBJ whole genome shotgun (WGS) entry which is preliminary data.</text>
</comment>
<keyword evidence="3" id="KW-1185">Reference proteome</keyword>
<evidence type="ECO:0000313" key="2">
    <source>
        <dbReference type="EMBL" id="MFD1588430.1"/>
    </source>
</evidence>